<name>A0A9X2W3E2_9SPHN</name>
<keyword evidence="2" id="KW-1185">Reference proteome</keyword>
<evidence type="ECO:0000313" key="2">
    <source>
        <dbReference type="Proteomes" id="UP001142648"/>
    </source>
</evidence>
<comment type="caution">
    <text evidence="1">The sequence shown here is derived from an EMBL/GenBank/DDBJ whole genome shotgun (WGS) entry which is preliminary data.</text>
</comment>
<dbReference type="AlphaFoldDB" id="A0A9X2W3E2"/>
<gene>
    <name evidence="1" type="ORF">N0B51_09610</name>
</gene>
<dbReference type="EMBL" id="JAOAMV010000004">
    <property type="protein sequence ID" value="MCT2559240.1"/>
    <property type="molecule type" value="Genomic_DNA"/>
</dbReference>
<proteinExistence type="predicted"/>
<evidence type="ECO:0000313" key="1">
    <source>
        <dbReference type="EMBL" id="MCT2559240.1"/>
    </source>
</evidence>
<sequence length="59" mass="6582">MLDKIEWRCASITPEEGLISLVAAPGHTAAAVFRSGQWTTERGKPLKFTPTRYMVFKDA</sequence>
<dbReference type="RefSeq" id="WP_259962113.1">
    <property type="nucleotide sequence ID" value="NZ_JAOAMV010000004.1"/>
</dbReference>
<organism evidence="1 2">
    <name type="scientific">Tsuneonella litorea</name>
    <dbReference type="NCBI Taxonomy" id="2976475"/>
    <lineage>
        <taxon>Bacteria</taxon>
        <taxon>Pseudomonadati</taxon>
        <taxon>Pseudomonadota</taxon>
        <taxon>Alphaproteobacteria</taxon>
        <taxon>Sphingomonadales</taxon>
        <taxon>Erythrobacteraceae</taxon>
        <taxon>Tsuneonella</taxon>
    </lineage>
</organism>
<dbReference type="Proteomes" id="UP001142648">
    <property type="component" value="Unassembled WGS sequence"/>
</dbReference>
<accession>A0A9X2W3E2</accession>
<reference evidence="1" key="1">
    <citation type="submission" date="2022-09" db="EMBL/GenBank/DDBJ databases">
        <title>The genome sequence of Tsuneonella sp. YG55.</title>
        <authorList>
            <person name="Liu Y."/>
        </authorList>
    </citation>
    <scope>NUCLEOTIDE SEQUENCE</scope>
    <source>
        <strain evidence="1">YG55</strain>
    </source>
</reference>
<protein>
    <submittedName>
        <fullName evidence="1">Uncharacterized protein</fullName>
    </submittedName>
</protein>